<gene>
    <name evidence="5" type="ORF">HUK65_15355</name>
</gene>
<reference evidence="5 6" key="1">
    <citation type="journal article" date="2000" name="Arch. Microbiol.">
        <title>Rhodobaca bogoriensis gen. nov. and sp. nov., an alkaliphilic purple nonsulfur bacterium from African Rift Valley soda lakes.</title>
        <authorList>
            <person name="Milford A.D."/>
            <person name="Achenbach L.A."/>
            <person name="Jung D.O."/>
            <person name="Madigan M.T."/>
        </authorList>
    </citation>
    <scope>NUCLEOTIDE SEQUENCE [LARGE SCALE GENOMIC DNA]</scope>
    <source>
        <strain evidence="5 6">2376</strain>
    </source>
</reference>
<dbReference type="InterPro" id="IPR018389">
    <property type="entry name" value="DctP_fam"/>
</dbReference>
<comment type="subcellular location">
    <subcellularLocation>
        <location evidence="1">Periplasm</location>
    </subcellularLocation>
</comment>
<name>A0A7Z0L2B7_9RHOB</name>
<sequence length="320" mass="34527">MKHIVIAGTAALLLASTAAQAQNLRLGHNISTSSPYHLAAEHFADLVAERTDGRITVQVFPAGALGNERDMIEGAQIGSVDLMVTSSAAVGPFVPDMRILDIPFLFRDLEHARAVLDSEIGEELLAAMPERGLIGMAWGDIGFRHMTANVPLDTVDALSGVRLRSQDNPIHLAAYRALGFQPTVVGFNELYAALQTGVVDANEQPLSIHVASRFYEVQSDLTMTGHLMASALFAASQDTWDGLSAEDQDILMQAARDAIPVMREATDEQDGAALDTLRERGMTITESFDHGGFMEALAPAFAEFGEEFGEENIARIADFE</sequence>
<keyword evidence="6" id="KW-1185">Reference proteome</keyword>
<keyword evidence="3" id="KW-0574">Periplasm</keyword>
<protein>
    <submittedName>
        <fullName evidence="5">TRAP transporter substrate-binding protein</fullName>
    </submittedName>
</protein>
<accession>A0A7Z0L2B7</accession>
<dbReference type="InterPro" id="IPR004682">
    <property type="entry name" value="TRAP_DctP"/>
</dbReference>
<dbReference type="GO" id="GO:0030246">
    <property type="term" value="F:carbohydrate binding"/>
    <property type="evidence" value="ECO:0007669"/>
    <property type="project" value="TreeGrafter"/>
</dbReference>
<dbReference type="AlphaFoldDB" id="A0A7Z0L2B7"/>
<comment type="caution">
    <text evidence="5">The sequence shown here is derived from an EMBL/GenBank/DDBJ whole genome shotgun (WGS) entry which is preliminary data.</text>
</comment>
<evidence type="ECO:0000256" key="4">
    <source>
        <dbReference type="SAM" id="SignalP"/>
    </source>
</evidence>
<dbReference type="Gene3D" id="3.40.190.170">
    <property type="entry name" value="Bacterial extracellular solute-binding protein, family 7"/>
    <property type="match status" value="1"/>
</dbReference>
<evidence type="ECO:0000256" key="3">
    <source>
        <dbReference type="ARBA" id="ARBA00022764"/>
    </source>
</evidence>
<dbReference type="GO" id="GO:0030288">
    <property type="term" value="C:outer membrane-bounded periplasmic space"/>
    <property type="evidence" value="ECO:0007669"/>
    <property type="project" value="InterPro"/>
</dbReference>
<dbReference type="NCBIfam" id="TIGR00787">
    <property type="entry name" value="dctP"/>
    <property type="match status" value="1"/>
</dbReference>
<dbReference type="RefSeq" id="WP_179907159.1">
    <property type="nucleotide sequence ID" value="NZ_JACBXS010000042.1"/>
</dbReference>
<dbReference type="Proteomes" id="UP000529417">
    <property type="component" value="Unassembled WGS sequence"/>
</dbReference>
<evidence type="ECO:0000313" key="6">
    <source>
        <dbReference type="Proteomes" id="UP000529417"/>
    </source>
</evidence>
<keyword evidence="2 4" id="KW-0732">Signal</keyword>
<dbReference type="PANTHER" id="PTHR33376">
    <property type="match status" value="1"/>
</dbReference>
<feature type="chain" id="PRO_5031567451" evidence="4">
    <location>
        <begin position="22"/>
        <end position="320"/>
    </location>
</feature>
<dbReference type="PANTHER" id="PTHR33376:SF2">
    <property type="entry name" value="DICARBOXYLATE-BINDING PERIPLASMIC PROTEIN"/>
    <property type="match status" value="1"/>
</dbReference>
<feature type="signal peptide" evidence="4">
    <location>
        <begin position="1"/>
        <end position="21"/>
    </location>
</feature>
<dbReference type="CDD" id="cd13603">
    <property type="entry name" value="PBP2_TRAP_Siap_TeaA_like"/>
    <property type="match status" value="1"/>
</dbReference>
<evidence type="ECO:0000256" key="2">
    <source>
        <dbReference type="ARBA" id="ARBA00022729"/>
    </source>
</evidence>
<evidence type="ECO:0000313" key="5">
    <source>
        <dbReference type="EMBL" id="NYS26363.1"/>
    </source>
</evidence>
<dbReference type="Pfam" id="PF03480">
    <property type="entry name" value="DctP"/>
    <property type="match status" value="1"/>
</dbReference>
<dbReference type="EMBL" id="JACBXS010000042">
    <property type="protein sequence ID" value="NYS26363.1"/>
    <property type="molecule type" value="Genomic_DNA"/>
</dbReference>
<dbReference type="GO" id="GO:0055085">
    <property type="term" value="P:transmembrane transport"/>
    <property type="evidence" value="ECO:0007669"/>
    <property type="project" value="InterPro"/>
</dbReference>
<dbReference type="InterPro" id="IPR038404">
    <property type="entry name" value="TRAP_DctP_sf"/>
</dbReference>
<organism evidence="5 6">
    <name type="scientific">Rhabdonatronobacter sediminivivens</name>
    <dbReference type="NCBI Taxonomy" id="2743469"/>
    <lineage>
        <taxon>Bacteria</taxon>
        <taxon>Pseudomonadati</taxon>
        <taxon>Pseudomonadota</taxon>
        <taxon>Alphaproteobacteria</taxon>
        <taxon>Rhodobacterales</taxon>
        <taxon>Paracoccaceae</taxon>
        <taxon>Rhabdonatronobacter</taxon>
    </lineage>
</organism>
<evidence type="ECO:0000256" key="1">
    <source>
        <dbReference type="ARBA" id="ARBA00004418"/>
    </source>
</evidence>
<proteinExistence type="predicted"/>
<dbReference type="NCBIfam" id="NF037995">
    <property type="entry name" value="TRAP_S1"/>
    <property type="match status" value="1"/>
</dbReference>
<dbReference type="PIRSF" id="PIRSF006470">
    <property type="entry name" value="DctB"/>
    <property type="match status" value="1"/>
</dbReference>